<proteinExistence type="predicted"/>
<keyword evidence="1" id="KW-1133">Transmembrane helix</keyword>
<name>A0A841GLJ2_9BACT</name>
<dbReference type="EMBL" id="JACHEX010000003">
    <property type="protein sequence ID" value="MBB6062865.1"/>
    <property type="molecule type" value="Genomic_DNA"/>
</dbReference>
<dbReference type="Proteomes" id="UP000555828">
    <property type="component" value="Unassembled WGS sequence"/>
</dbReference>
<keyword evidence="1" id="KW-0472">Membrane</keyword>
<keyword evidence="1" id="KW-0812">Transmembrane</keyword>
<evidence type="ECO:0000313" key="3">
    <source>
        <dbReference type="Proteomes" id="UP000555828"/>
    </source>
</evidence>
<evidence type="ECO:0000256" key="1">
    <source>
        <dbReference type="SAM" id="Phobius"/>
    </source>
</evidence>
<dbReference type="RefSeq" id="WP_184619496.1">
    <property type="nucleotide sequence ID" value="NZ_JACHEX010000003.1"/>
</dbReference>
<accession>A0A841GLJ2</accession>
<feature type="transmembrane region" description="Helical" evidence="1">
    <location>
        <begin position="6"/>
        <end position="23"/>
    </location>
</feature>
<organism evidence="2 3">
    <name type="scientific">Thermosipho japonicus</name>
    <dbReference type="NCBI Taxonomy" id="90323"/>
    <lineage>
        <taxon>Bacteria</taxon>
        <taxon>Thermotogati</taxon>
        <taxon>Thermotogota</taxon>
        <taxon>Thermotogae</taxon>
        <taxon>Thermotogales</taxon>
        <taxon>Fervidobacteriaceae</taxon>
        <taxon>Thermosipho</taxon>
    </lineage>
</organism>
<keyword evidence="3" id="KW-1185">Reference proteome</keyword>
<evidence type="ECO:0000313" key="2">
    <source>
        <dbReference type="EMBL" id="MBB6062865.1"/>
    </source>
</evidence>
<sequence length="265" mass="30481">MERMYVLIGVSAILIAGLLFLMFSKTSVIEFSGVVVREIPKNSIIVEKDLAVAERIKKLYEEGNLFVFEGSVTLPQRDENKAWQQAANKARQELAAFLGTKITSDSSLNEKIFGVRSAFGYEQDVNVVVNNFVVSSKVIAKWKVPVKKGFFEYHVLVFYDPDLIESVSKKQQQSMQLYFVVYDVKKGRVIKIERVDDIARYKEKFEFARKNGKVVIFEVKNKKVFIKGDIEIGKIVKNANLEDGKYRLLYVRNKEYIYAFILKGE</sequence>
<comment type="caution">
    <text evidence="2">The sequence shown here is derived from an EMBL/GenBank/DDBJ whole genome shotgun (WGS) entry which is preliminary data.</text>
</comment>
<dbReference type="AlphaFoldDB" id="A0A841GLJ2"/>
<gene>
    <name evidence="2" type="ORF">HNP65_001317</name>
</gene>
<reference evidence="2 3" key="1">
    <citation type="submission" date="2020-08" db="EMBL/GenBank/DDBJ databases">
        <title>Genomic Encyclopedia of Type Strains, Phase IV (KMG-IV): sequencing the most valuable type-strain genomes for metagenomic binning, comparative biology and taxonomic classification.</title>
        <authorList>
            <person name="Goeker M."/>
        </authorList>
    </citation>
    <scope>NUCLEOTIDE SEQUENCE [LARGE SCALE GENOMIC DNA]</scope>
    <source>
        <strain evidence="2 3">DSM 13481</strain>
    </source>
</reference>
<protein>
    <submittedName>
        <fullName evidence="2">Uncharacterized protein</fullName>
    </submittedName>
</protein>